<accession>A0A7G7CR75</accession>
<name>A0A7G7CR75_9CORY</name>
<dbReference type="Pfam" id="PF09438">
    <property type="entry name" value="DUF2017"/>
    <property type="match status" value="1"/>
</dbReference>
<gene>
    <name evidence="1" type="ORF">H0194_03520</name>
</gene>
<dbReference type="InterPro" id="IPR018561">
    <property type="entry name" value="AosR"/>
</dbReference>
<organism evidence="1 2">
    <name type="scientific">Corynebacterium incognita</name>
    <dbReference type="NCBI Taxonomy" id="2754725"/>
    <lineage>
        <taxon>Bacteria</taxon>
        <taxon>Bacillati</taxon>
        <taxon>Actinomycetota</taxon>
        <taxon>Actinomycetes</taxon>
        <taxon>Mycobacteriales</taxon>
        <taxon>Corynebacteriaceae</taxon>
        <taxon>Corynebacterium</taxon>
    </lineage>
</organism>
<reference evidence="1 2" key="1">
    <citation type="submission" date="2020-07" db="EMBL/GenBank/DDBJ databases">
        <title>Complete genome and description of Corynebacterium incognita strain Marseille-Q3630 sp. nov.</title>
        <authorList>
            <person name="Boxberger M."/>
        </authorList>
    </citation>
    <scope>NUCLEOTIDE SEQUENCE [LARGE SCALE GENOMIC DNA]</scope>
    <source>
        <strain evidence="1 2">Marseille-Q3630</strain>
    </source>
</reference>
<keyword evidence="2" id="KW-1185">Reference proteome</keyword>
<dbReference type="EMBL" id="CP059404">
    <property type="protein sequence ID" value="QNE90091.1"/>
    <property type="molecule type" value="Genomic_DNA"/>
</dbReference>
<protein>
    <submittedName>
        <fullName evidence="1">DUF2017 domain-containing protein</fullName>
    </submittedName>
</protein>
<dbReference type="KEGG" id="cik:H0194_03520"/>
<evidence type="ECO:0000313" key="1">
    <source>
        <dbReference type="EMBL" id="QNE90091.1"/>
    </source>
</evidence>
<dbReference type="AlphaFoldDB" id="A0A7G7CR75"/>
<proteinExistence type="predicted"/>
<dbReference type="Proteomes" id="UP000515743">
    <property type="component" value="Chromosome"/>
</dbReference>
<dbReference type="RefSeq" id="WP_185176465.1">
    <property type="nucleotide sequence ID" value="NZ_CP059404.1"/>
</dbReference>
<sequence length="179" mass="19651">MQEWKKKKALIKGVKYSTVFEPIEREVLGDLAASVSEAIIARVQSAPKDELADMMGMASGHKDAPEDPSLARLFPDFQREGDEEFDGDAQLLRSLHENDIARAKLMNLQLIGEVLGPNGSVNVTLDEEEAASFVAGLNDLRLFLAASEMPQGEGPMADRDALVEWLAYNQDSLLTAMMD</sequence>
<evidence type="ECO:0000313" key="2">
    <source>
        <dbReference type="Proteomes" id="UP000515743"/>
    </source>
</evidence>